<protein>
    <recommendedName>
        <fullName evidence="4">Transcriptional regulator, AbiEi antitoxin, Type IV TA system</fullName>
    </recommendedName>
</protein>
<sequence>MDSYRLRTRRSLLDEGFTAAEIRRMRATGALAPVRRGTYADPADERLEMPEARHTLLVHATVPLLAKGSVVSHASAAVLHGLRLWAVRLDRVHVTRDATSGGRTSRRFHLHTARLREDEVVESDGVAVTSLARTAVDLARTLPYEQAVVAVDSAFDLRRAHTPDRVPLARGVGGGDQQSLRVARRAGGPADRTVRGRRGGECGGVAQPDRARGGGSSPAGPPVRDPGSRAGRRRAGRLRLV</sequence>
<accession>A0ABP8X1J7</accession>
<dbReference type="RefSeq" id="WP_345382230.1">
    <property type="nucleotide sequence ID" value="NZ_BAABIC010000014.1"/>
</dbReference>
<reference evidence="3" key="1">
    <citation type="journal article" date="2019" name="Int. J. Syst. Evol. Microbiol.">
        <title>The Global Catalogue of Microorganisms (GCM) 10K type strain sequencing project: providing services to taxonomists for standard genome sequencing and annotation.</title>
        <authorList>
            <consortium name="The Broad Institute Genomics Platform"/>
            <consortium name="The Broad Institute Genome Sequencing Center for Infectious Disease"/>
            <person name="Wu L."/>
            <person name="Ma J."/>
        </authorList>
    </citation>
    <scope>NUCLEOTIDE SEQUENCE [LARGE SCALE GENOMIC DNA]</scope>
    <source>
        <strain evidence="3">JCM 18055</strain>
    </source>
</reference>
<dbReference type="Proteomes" id="UP001500325">
    <property type="component" value="Unassembled WGS sequence"/>
</dbReference>
<evidence type="ECO:0000313" key="3">
    <source>
        <dbReference type="Proteomes" id="UP001500325"/>
    </source>
</evidence>
<name>A0ABP8X1J7_9PSEU</name>
<feature type="region of interest" description="Disordered" evidence="1">
    <location>
        <begin position="166"/>
        <end position="241"/>
    </location>
</feature>
<organism evidence="2 3">
    <name type="scientific">Pseudonocardia yuanmonensis</name>
    <dbReference type="NCBI Taxonomy" id="1095914"/>
    <lineage>
        <taxon>Bacteria</taxon>
        <taxon>Bacillati</taxon>
        <taxon>Actinomycetota</taxon>
        <taxon>Actinomycetes</taxon>
        <taxon>Pseudonocardiales</taxon>
        <taxon>Pseudonocardiaceae</taxon>
        <taxon>Pseudonocardia</taxon>
    </lineage>
</organism>
<evidence type="ECO:0000313" key="2">
    <source>
        <dbReference type="EMBL" id="GAA4698283.1"/>
    </source>
</evidence>
<keyword evidence="3" id="KW-1185">Reference proteome</keyword>
<evidence type="ECO:0000256" key="1">
    <source>
        <dbReference type="SAM" id="MobiDB-lite"/>
    </source>
</evidence>
<gene>
    <name evidence="2" type="ORF">GCM10023215_40840</name>
</gene>
<evidence type="ECO:0008006" key="4">
    <source>
        <dbReference type="Google" id="ProtNLM"/>
    </source>
</evidence>
<feature type="compositionally biased region" description="Basic residues" evidence="1">
    <location>
        <begin position="230"/>
        <end position="241"/>
    </location>
</feature>
<proteinExistence type="predicted"/>
<comment type="caution">
    <text evidence="2">The sequence shown here is derived from an EMBL/GenBank/DDBJ whole genome shotgun (WGS) entry which is preliminary data.</text>
</comment>
<dbReference type="EMBL" id="BAABIC010000014">
    <property type="protein sequence ID" value="GAA4698283.1"/>
    <property type="molecule type" value="Genomic_DNA"/>
</dbReference>